<organism evidence="1 2">
    <name type="scientific">Microthlaspi erraticum</name>
    <dbReference type="NCBI Taxonomy" id="1685480"/>
    <lineage>
        <taxon>Eukaryota</taxon>
        <taxon>Viridiplantae</taxon>
        <taxon>Streptophyta</taxon>
        <taxon>Embryophyta</taxon>
        <taxon>Tracheophyta</taxon>
        <taxon>Spermatophyta</taxon>
        <taxon>Magnoliopsida</taxon>
        <taxon>eudicotyledons</taxon>
        <taxon>Gunneridae</taxon>
        <taxon>Pentapetalae</taxon>
        <taxon>rosids</taxon>
        <taxon>malvids</taxon>
        <taxon>Brassicales</taxon>
        <taxon>Brassicaceae</taxon>
        <taxon>Coluteocarpeae</taxon>
        <taxon>Microthlaspi</taxon>
    </lineage>
</organism>
<gene>
    <name evidence="1" type="ORF">MERR_LOCUS25864</name>
</gene>
<keyword evidence="2" id="KW-1185">Reference proteome</keyword>
<protein>
    <submittedName>
        <fullName evidence="1">Uncharacterized protein</fullName>
    </submittedName>
</protein>
<accession>A0A6D2JN42</accession>
<dbReference type="PANTHER" id="PTHR13448:SF14">
    <property type="entry name" value="F26K24.17 PROTEIN"/>
    <property type="match status" value="1"/>
</dbReference>
<dbReference type="EMBL" id="CACVBM020001196">
    <property type="protein sequence ID" value="CAA7038629.1"/>
    <property type="molecule type" value="Genomic_DNA"/>
</dbReference>
<name>A0A6D2JN42_9BRAS</name>
<evidence type="ECO:0000313" key="1">
    <source>
        <dbReference type="EMBL" id="CAA7038629.1"/>
    </source>
</evidence>
<dbReference type="AlphaFoldDB" id="A0A6D2JN42"/>
<dbReference type="OrthoDB" id="10022292at2759"/>
<dbReference type="Pfam" id="PF10151">
    <property type="entry name" value="TMEM214"/>
    <property type="match status" value="1"/>
</dbReference>
<proteinExistence type="predicted"/>
<dbReference type="PANTHER" id="PTHR13448">
    <property type="entry name" value="TRANSMEMBRANE PROTEIN 214"/>
    <property type="match status" value="1"/>
</dbReference>
<dbReference type="GO" id="GO:0005783">
    <property type="term" value="C:endoplasmic reticulum"/>
    <property type="evidence" value="ECO:0007669"/>
    <property type="project" value="TreeGrafter"/>
</dbReference>
<dbReference type="GO" id="GO:0005794">
    <property type="term" value="C:Golgi apparatus"/>
    <property type="evidence" value="ECO:0007669"/>
    <property type="project" value="TreeGrafter"/>
</dbReference>
<sequence>MRDESKADDDDERKKVYPKAERYVDKADETGKPIVALSEAACSLSRYRNDEGWQRIINAKRVFPEVKRRYVDPKEKPIVALSIAAFSRAAAEINPVDLSTFIEKLRADCWLSPEEQTLRFMAYYTEKLSQVSIPWMKMFNESSVSTLIEVPLSHIPTCVYQKSVDWMNKLPLVSLTGLVRFALTRIHADWVAQDNFSISEEAIFIGLAMVLRSNPHALTPPFLAMLRESPMYQGEDKLGLIVWIVAQASKGDIGCGLYSWAHVLLPLVHNYKSCSLQSMDLILQFVEIILSNPEATILVNRPSREGERLIPASSFEILDTKRFEAVYPLLKEVALAPESGENAVGQIFNFSLKLAGEEGNPGLAKEAAAIAIRCVTENLDCFKEWDILYEEHLEASVALLRELVDQSPELSSSPYHAHTVNRTLKSFRLKNEKYWSLHKEADKSCKLISGRLSPPSGSGIKQAALLVLASASGAAALTLFLLCF</sequence>
<comment type="caution">
    <text evidence="1">The sequence shown here is derived from an EMBL/GenBank/DDBJ whole genome shotgun (WGS) entry which is preliminary data.</text>
</comment>
<evidence type="ECO:0000313" key="2">
    <source>
        <dbReference type="Proteomes" id="UP000467841"/>
    </source>
</evidence>
<dbReference type="Proteomes" id="UP000467841">
    <property type="component" value="Unassembled WGS sequence"/>
</dbReference>
<reference evidence="1" key="1">
    <citation type="submission" date="2020-01" db="EMBL/GenBank/DDBJ databases">
        <authorList>
            <person name="Mishra B."/>
        </authorList>
    </citation>
    <scope>NUCLEOTIDE SEQUENCE [LARGE SCALE GENOMIC DNA]</scope>
</reference>
<dbReference type="InterPro" id="IPR019308">
    <property type="entry name" value="TMEM214"/>
</dbReference>